<dbReference type="PANTHER" id="PTHR33053:SF25">
    <property type="entry name" value="TRANSPOSASE DOMAIN-CONTAINING PROTEIN"/>
    <property type="match status" value="1"/>
</dbReference>
<dbReference type="PANTHER" id="PTHR33053">
    <property type="entry name" value="PROTEIN, PUTATIVE-RELATED"/>
    <property type="match status" value="1"/>
</dbReference>
<name>A0A182PUJ5_9DIPT</name>
<dbReference type="EnsemblMetazoa" id="AEPI010632-RA">
    <property type="protein sequence ID" value="AEPI010632-PA"/>
    <property type="gene ID" value="AEPI010632"/>
</dbReference>
<reference evidence="1" key="2">
    <citation type="submission" date="2020-05" db="UniProtKB">
        <authorList>
            <consortium name="EnsemblMetazoa"/>
        </authorList>
    </citation>
    <scope>IDENTIFICATION</scope>
    <source>
        <strain evidence="1">Epiroticus2</strain>
    </source>
</reference>
<dbReference type="Proteomes" id="UP000075885">
    <property type="component" value="Unassembled WGS sequence"/>
</dbReference>
<dbReference type="STRING" id="199890.A0A182PUJ5"/>
<keyword evidence="2" id="KW-1185">Reference proteome</keyword>
<evidence type="ECO:0000313" key="2">
    <source>
        <dbReference type="Proteomes" id="UP000075885"/>
    </source>
</evidence>
<accession>A0A182PUJ5</accession>
<dbReference type="AlphaFoldDB" id="A0A182PUJ5"/>
<evidence type="ECO:0000313" key="1">
    <source>
        <dbReference type="EnsemblMetazoa" id="AEPI010632-PA"/>
    </source>
</evidence>
<proteinExistence type="predicted"/>
<sequence length="158" mass="18770">MSKKIVLGLYKVNRPLRSFCLAHFWKATECWSFLLYVSIAVLKDLMFCDEYNHYLLYFCSVTIFSLSSHKQLWPLAEKILYYFVKDFPQNYGRSHMTSNVHNLQHVSEYVAKFEQLDRFSAYRFENYLQILKRHVRSGTRIVAQVATRMQEIGASDCQ</sequence>
<dbReference type="VEuPathDB" id="VectorBase:AEPI010632"/>
<protein>
    <submittedName>
        <fullName evidence="1">Uncharacterized protein</fullName>
    </submittedName>
</protein>
<organism evidence="1 2">
    <name type="scientific">Anopheles epiroticus</name>
    <dbReference type="NCBI Taxonomy" id="199890"/>
    <lineage>
        <taxon>Eukaryota</taxon>
        <taxon>Metazoa</taxon>
        <taxon>Ecdysozoa</taxon>
        <taxon>Arthropoda</taxon>
        <taxon>Hexapoda</taxon>
        <taxon>Insecta</taxon>
        <taxon>Pterygota</taxon>
        <taxon>Neoptera</taxon>
        <taxon>Endopterygota</taxon>
        <taxon>Diptera</taxon>
        <taxon>Nematocera</taxon>
        <taxon>Culicoidea</taxon>
        <taxon>Culicidae</taxon>
        <taxon>Anophelinae</taxon>
        <taxon>Anopheles</taxon>
    </lineage>
</organism>
<reference evidence="2" key="1">
    <citation type="submission" date="2013-03" db="EMBL/GenBank/DDBJ databases">
        <title>The Genome Sequence of Anopheles epiroticus epiroticus2.</title>
        <authorList>
            <consortium name="The Broad Institute Genomics Platform"/>
            <person name="Neafsey D.E."/>
            <person name="Howell P."/>
            <person name="Walker B."/>
            <person name="Young S.K."/>
            <person name="Zeng Q."/>
            <person name="Gargeya S."/>
            <person name="Fitzgerald M."/>
            <person name="Haas B."/>
            <person name="Abouelleil A."/>
            <person name="Allen A.W."/>
            <person name="Alvarado L."/>
            <person name="Arachchi H.M."/>
            <person name="Berlin A.M."/>
            <person name="Chapman S.B."/>
            <person name="Gainer-Dewar J."/>
            <person name="Goldberg J."/>
            <person name="Griggs A."/>
            <person name="Gujja S."/>
            <person name="Hansen M."/>
            <person name="Howarth C."/>
            <person name="Imamovic A."/>
            <person name="Ireland A."/>
            <person name="Larimer J."/>
            <person name="McCowan C."/>
            <person name="Murphy C."/>
            <person name="Pearson M."/>
            <person name="Poon T.W."/>
            <person name="Priest M."/>
            <person name="Roberts A."/>
            <person name="Saif S."/>
            <person name="Shea T."/>
            <person name="Sisk P."/>
            <person name="Sykes S."/>
            <person name="Wortman J."/>
            <person name="Nusbaum C."/>
            <person name="Birren B."/>
        </authorList>
    </citation>
    <scope>NUCLEOTIDE SEQUENCE [LARGE SCALE GENOMIC DNA]</scope>
    <source>
        <strain evidence="2">Epiroticus2</strain>
    </source>
</reference>